<evidence type="ECO:0000259" key="1">
    <source>
        <dbReference type="PROSITE" id="PS50943"/>
    </source>
</evidence>
<sequence>MARSATDVFAETMTPEMIAASDLRARELLDEYDTLQKLRKALDLTQEHIGRKMGKKQVSVAQLEKRSDFLLSTLRDYVEALGGELELVVKFKDHAPVRLAGVGEKGVLDIPRRPAAEPDGAPPSRPA</sequence>
<organism evidence="2 3">
    <name type="scientific">Rhizobium wuzhouense</name>
    <dbReference type="NCBI Taxonomy" id="1986026"/>
    <lineage>
        <taxon>Bacteria</taxon>
        <taxon>Pseudomonadati</taxon>
        <taxon>Pseudomonadota</taxon>
        <taxon>Alphaproteobacteria</taxon>
        <taxon>Hyphomicrobiales</taxon>
        <taxon>Rhizobiaceae</taxon>
        <taxon>Rhizobium/Agrobacterium group</taxon>
        <taxon>Rhizobium</taxon>
    </lineage>
</organism>
<dbReference type="PROSITE" id="PS50943">
    <property type="entry name" value="HTH_CROC1"/>
    <property type="match status" value="1"/>
</dbReference>
<reference evidence="2 3" key="1">
    <citation type="submission" date="2018-06" db="EMBL/GenBank/DDBJ databases">
        <title>Rhizobium wuzhouense sp. nov., isolated from roots of Oryza officinalis.</title>
        <authorList>
            <person name="Yuan T."/>
        </authorList>
    </citation>
    <scope>NUCLEOTIDE SEQUENCE [LARGE SCALE GENOMIC DNA]</scope>
    <source>
        <strain evidence="2 3">W44</strain>
    </source>
</reference>
<feature type="domain" description="HTH cro/C1-type" evidence="1">
    <location>
        <begin position="35"/>
        <end position="88"/>
    </location>
</feature>
<protein>
    <submittedName>
        <fullName evidence="2">Transcriptional regulator</fullName>
    </submittedName>
</protein>
<gene>
    <name evidence="2" type="ORF">DMY87_00930</name>
</gene>
<comment type="caution">
    <text evidence="2">The sequence shown here is derived from an EMBL/GenBank/DDBJ whole genome shotgun (WGS) entry which is preliminary data.</text>
</comment>
<dbReference type="SMART" id="SM00530">
    <property type="entry name" value="HTH_XRE"/>
    <property type="match status" value="1"/>
</dbReference>
<name>A0ABX5NVS2_9HYPH</name>
<accession>A0ABX5NVS2</accession>
<dbReference type="EMBL" id="QJRY01000001">
    <property type="protein sequence ID" value="PYB76986.1"/>
    <property type="molecule type" value="Genomic_DNA"/>
</dbReference>
<dbReference type="CDD" id="cd00093">
    <property type="entry name" value="HTH_XRE"/>
    <property type="match status" value="1"/>
</dbReference>
<dbReference type="SUPFAM" id="SSF47413">
    <property type="entry name" value="lambda repressor-like DNA-binding domains"/>
    <property type="match status" value="1"/>
</dbReference>
<evidence type="ECO:0000313" key="3">
    <source>
        <dbReference type="Proteomes" id="UP000247536"/>
    </source>
</evidence>
<dbReference type="InterPro" id="IPR010982">
    <property type="entry name" value="Lambda_DNA-bd_dom_sf"/>
</dbReference>
<dbReference type="InterPro" id="IPR001387">
    <property type="entry name" value="Cro/C1-type_HTH"/>
</dbReference>
<evidence type="ECO:0000313" key="2">
    <source>
        <dbReference type="EMBL" id="PYB76986.1"/>
    </source>
</evidence>
<dbReference type="Pfam" id="PF01381">
    <property type="entry name" value="HTH_3"/>
    <property type="match status" value="1"/>
</dbReference>
<dbReference type="Gene3D" id="1.10.260.40">
    <property type="entry name" value="lambda repressor-like DNA-binding domains"/>
    <property type="match status" value="1"/>
</dbReference>
<dbReference type="Proteomes" id="UP000247536">
    <property type="component" value="Unassembled WGS sequence"/>
</dbReference>
<proteinExistence type="predicted"/>
<keyword evidence="3" id="KW-1185">Reference proteome</keyword>